<evidence type="ECO:0000313" key="2">
    <source>
        <dbReference type="Proteomes" id="UP000821845"/>
    </source>
</evidence>
<dbReference type="EMBL" id="CM023490">
    <property type="protein sequence ID" value="KAH6943149.1"/>
    <property type="molecule type" value="Genomic_DNA"/>
</dbReference>
<keyword evidence="2" id="KW-1185">Reference proteome</keyword>
<comment type="caution">
    <text evidence="1">The sequence shown here is derived from an EMBL/GenBank/DDBJ whole genome shotgun (WGS) entry which is preliminary data.</text>
</comment>
<name>A0ACB7TE74_HYAAI</name>
<gene>
    <name evidence="1" type="ORF">HPB50_016224</name>
</gene>
<evidence type="ECO:0000313" key="1">
    <source>
        <dbReference type="EMBL" id="KAH6943149.1"/>
    </source>
</evidence>
<organism evidence="1 2">
    <name type="scientific">Hyalomma asiaticum</name>
    <name type="common">Tick</name>
    <dbReference type="NCBI Taxonomy" id="266040"/>
    <lineage>
        <taxon>Eukaryota</taxon>
        <taxon>Metazoa</taxon>
        <taxon>Ecdysozoa</taxon>
        <taxon>Arthropoda</taxon>
        <taxon>Chelicerata</taxon>
        <taxon>Arachnida</taxon>
        <taxon>Acari</taxon>
        <taxon>Parasitiformes</taxon>
        <taxon>Ixodida</taxon>
        <taxon>Ixodoidea</taxon>
        <taxon>Ixodidae</taxon>
        <taxon>Hyalomminae</taxon>
        <taxon>Hyalomma</taxon>
    </lineage>
</organism>
<accession>A0ACB7TE74</accession>
<dbReference type="Proteomes" id="UP000821845">
    <property type="component" value="Chromosome 10"/>
</dbReference>
<sequence>MGRTSWCSSFDFGACSCGSIQTAVSRALLRPLDYVRAKLSCFPGTVWPMLQIIRSLTTHSGLRTSSVVIGHKDGGRMRGISSEGEPGAAQPSLGLAAR</sequence>
<protein>
    <submittedName>
        <fullName evidence="1">Uncharacterized protein</fullName>
    </submittedName>
</protein>
<proteinExistence type="predicted"/>
<reference evidence="1" key="1">
    <citation type="submission" date="2020-05" db="EMBL/GenBank/DDBJ databases">
        <title>Large-scale comparative analyses of tick genomes elucidate their genetic diversity and vector capacities.</title>
        <authorList>
            <person name="Jia N."/>
            <person name="Wang J."/>
            <person name="Shi W."/>
            <person name="Du L."/>
            <person name="Sun Y."/>
            <person name="Zhan W."/>
            <person name="Jiang J."/>
            <person name="Wang Q."/>
            <person name="Zhang B."/>
            <person name="Ji P."/>
            <person name="Sakyi L.B."/>
            <person name="Cui X."/>
            <person name="Yuan T."/>
            <person name="Jiang B."/>
            <person name="Yang W."/>
            <person name="Lam T.T.-Y."/>
            <person name="Chang Q."/>
            <person name="Ding S."/>
            <person name="Wang X."/>
            <person name="Zhu J."/>
            <person name="Ruan X."/>
            <person name="Zhao L."/>
            <person name="Wei J."/>
            <person name="Que T."/>
            <person name="Du C."/>
            <person name="Cheng J."/>
            <person name="Dai P."/>
            <person name="Han X."/>
            <person name="Huang E."/>
            <person name="Gao Y."/>
            <person name="Liu J."/>
            <person name="Shao H."/>
            <person name="Ye R."/>
            <person name="Li L."/>
            <person name="Wei W."/>
            <person name="Wang X."/>
            <person name="Wang C."/>
            <person name="Yang T."/>
            <person name="Huo Q."/>
            <person name="Li W."/>
            <person name="Guo W."/>
            <person name="Chen H."/>
            <person name="Zhou L."/>
            <person name="Ni X."/>
            <person name="Tian J."/>
            <person name="Zhou Y."/>
            <person name="Sheng Y."/>
            <person name="Liu T."/>
            <person name="Pan Y."/>
            <person name="Xia L."/>
            <person name="Li J."/>
            <person name="Zhao F."/>
            <person name="Cao W."/>
        </authorList>
    </citation>
    <scope>NUCLEOTIDE SEQUENCE</scope>
    <source>
        <strain evidence="1">Hyas-2018</strain>
    </source>
</reference>